<dbReference type="AlphaFoldDB" id="A0A246GFN7"/>
<dbReference type="SUPFAM" id="SSF51182">
    <property type="entry name" value="RmlC-like cupins"/>
    <property type="match status" value="1"/>
</dbReference>
<organism evidence="1 2">
    <name type="scientific">Flavobacterium columnare</name>
    <dbReference type="NCBI Taxonomy" id="996"/>
    <lineage>
        <taxon>Bacteria</taxon>
        <taxon>Pseudomonadati</taxon>
        <taxon>Bacteroidota</taxon>
        <taxon>Flavobacteriia</taxon>
        <taxon>Flavobacteriales</taxon>
        <taxon>Flavobacteriaceae</taxon>
        <taxon>Flavobacterium</taxon>
    </lineage>
</organism>
<comment type="caution">
    <text evidence="1">The sequence shown here is derived from an EMBL/GenBank/DDBJ whole genome shotgun (WGS) entry which is preliminary data.</text>
</comment>
<dbReference type="EMBL" id="MTCY01000002">
    <property type="protein sequence ID" value="OWP79606.1"/>
    <property type="molecule type" value="Genomic_DNA"/>
</dbReference>
<name>A0A246GFN7_9FLAO</name>
<gene>
    <name evidence="1" type="ORF">BWK62_01385</name>
</gene>
<proteinExistence type="predicted"/>
<dbReference type="OrthoDB" id="826649at2"/>
<dbReference type="InterPro" id="IPR011051">
    <property type="entry name" value="RmlC_Cupin_sf"/>
</dbReference>
<evidence type="ECO:0000313" key="2">
    <source>
        <dbReference type="Proteomes" id="UP000198034"/>
    </source>
</evidence>
<evidence type="ECO:0008006" key="3">
    <source>
        <dbReference type="Google" id="ProtNLM"/>
    </source>
</evidence>
<sequence length="145" mass="16807">MKNTDFPKILEGGYFEDHRGSVQFVNDFQFTNINRFYIIKNSESDRLRAWQGHKLDEKNFYCVQGSFKIGFVKIDNWENPSKDLIVNTEILSANESKILKIPPGYANAILSLEKDSKLVSFSTLPLSMVKEDDVRYDSDTWIIND</sequence>
<reference evidence="1 2" key="1">
    <citation type="journal article" date="2017" name="Infect. Genet. Evol.">
        <title>Comparative genome analysis of fish pathogen Flavobacterium columnare reveals extensive sequence diversity within the species.</title>
        <authorList>
            <person name="Kayansamruaj P."/>
            <person name="Dong H.T."/>
            <person name="Hirono I."/>
            <person name="Kondo H."/>
            <person name="Senapin S."/>
            <person name="Rodkhum C."/>
        </authorList>
    </citation>
    <scope>NUCLEOTIDE SEQUENCE [LARGE SCALE GENOMIC DNA]</scope>
    <source>
        <strain evidence="1 2">1214</strain>
    </source>
</reference>
<dbReference type="Proteomes" id="UP000198034">
    <property type="component" value="Unassembled WGS sequence"/>
</dbReference>
<accession>A0A246GFN7</accession>
<protein>
    <recommendedName>
        <fullName evidence="3">Sugar 3,4-ketoisomerase QdtA cupin domain-containing protein</fullName>
    </recommendedName>
</protein>
<dbReference type="Gene3D" id="2.60.120.10">
    <property type="entry name" value="Jelly Rolls"/>
    <property type="match status" value="1"/>
</dbReference>
<evidence type="ECO:0000313" key="1">
    <source>
        <dbReference type="EMBL" id="OWP79606.1"/>
    </source>
</evidence>
<dbReference type="InterPro" id="IPR014710">
    <property type="entry name" value="RmlC-like_jellyroll"/>
</dbReference>